<dbReference type="Gene3D" id="1.10.8.640">
    <property type="entry name" value="Cytochrome C biogenesis protein"/>
    <property type="match status" value="1"/>
</dbReference>
<dbReference type="InterPro" id="IPR038297">
    <property type="entry name" value="CcmH/CycL/NrfF/Ccl2_sf"/>
</dbReference>
<comment type="similarity">
    <text evidence="1 5">Belongs to the CcmH/CycL/Ccl2/NrfF family.</text>
</comment>
<keyword evidence="4 5" id="KW-0408">Iron</keyword>
<accession>A0AAU7DEJ6</accession>
<keyword evidence="5" id="KW-0732">Signal</keyword>
<keyword evidence="5" id="KW-0812">Transmembrane</keyword>
<evidence type="ECO:0000256" key="3">
    <source>
        <dbReference type="ARBA" id="ARBA00022723"/>
    </source>
</evidence>
<feature type="transmembrane region" description="Helical" evidence="5">
    <location>
        <begin position="107"/>
        <end position="128"/>
    </location>
</feature>
<sequence>MAAPLNLTVVKRTLQAGTLAIAVCFSLGASDAGARYDKLNHQMMCSCGCGQVLGECNHVGCPDSPVQLAELRTAINTGMTDQQVLDSFVAKYGATVLAAPRTHGFDLVAWIAPFAVFAAALLGTILLVRNWSVGKSEAQQPVSSPEMDAIHDRIRRETGSEGGY</sequence>
<organism evidence="7">
    <name type="scientific">Telmatobacter sp. DSM 110680</name>
    <dbReference type="NCBI Taxonomy" id="3036704"/>
    <lineage>
        <taxon>Bacteria</taxon>
        <taxon>Pseudomonadati</taxon>
        <taxon>Acidobacteriota</taxon>
        <taxon>Terriglobia</taxon>
        <taxon>Terriglobales</taxon>
        <taxon>Acidobacteriaceae</taxon>
        <taxon>Telmatobacter</taxon>
    </lineage>
</organism>
<dbReference type="CDD" id="cd16378">
    <property type="entry name" value="CcmH_N"/>
    <property type="match status" value="1"/>
</dbReference>
<reference evidence="7" key="1">
    <citation type="submission" date="2023-03" db="EMBL/GenBank/DDBJ databases">
        <title>Edaphobacter sp.</title>
        <authorList>
            <person name="Huber K.J."/>
            <person name="Papendorf J."/>
            <person name="Pilke C."/>
            <person name="Bunk B."/>
            <person name="Sproeer C."/>
            <person name="Pester M."/>
        </authorList>
    </citation>
    <scope>NUCLEOTIDE SEQUENCE</scope>
    <source>
        <strain evidence="7">DSM 110680</strain>
    </source>
</reference>
<dbReference type="InterPro" id="IPR005616">
    <property type="entry name" value="CcmH/CycL/Ccl2/NrfF_N"/>
</dbReference>
<keyword evidence="2 5" id="KW-0349">Heme</keyword>
<dbReference type="GO" id="GO:0046872">
    <property type="term" value="F:metal ion binding"/>
    <property type="evidence" value="ECO:0007669"/>
    <property type="project" value="UniProtKB-KW"/>
</dbReference>
<evidence type="ECO:0000256" key="2">
    <source>
        <dbReference type="ARBA" id="ARBA00022617"/>
    </source>
</evidence>
<dbReference type="AlphaFoldDB" id="A0AAU7DEJ6"/>
<feature type="domain" description="CcmH/CycL/Ccl2/NrfF N-terminal" evidence="6">
    <location>
        <begin position="31"/>
        <end position="143"/>
    </location>
</feature>
<name>A0AAU7DEJ6_9BACT</name>
<protein>
    <recommendedName>
        <fullName evidence="5">Cytochrome c-type biogenesis protein</fullName>
    </recommendedName>
</protein>
<proteinExistence type="inferred from homology"/>
<evidence type="ECO:0000256" key="1">
    <source>
        <dbReference type="ARBA" id="ARBA00010342"/>
    </source>
</evidence>
<dbReference type="EMBL" id="CP121196">
    <property type="protein sequence ID" value="XBH15500.1"/>
    <property type="molecule type" value="Genomic_DNA"/>
</dbReference>
<keyword evidence="5" id="KW-0472">Membrane</keyword>
<evidence type="ECO:0000259" key="6">
    <source>
        <dbReference type="Pfam" id="PF03918"/>
    </source>
</evidence>
<keyword evidence="5" id="KW-1133">Transmembrane helix</keyword>
<gene>
    <name evidence="7" type="ORF">P8935_13070</name>
</gene>
<evidence type="ECO:0000313" key="7">
    <source>
        <dbReference type="EMBL" id="XBH15500.1"/>
    </source>
</evidence>
<dbReference type="RefSeq" id="WP_348260733.1">
    <property type="nucleotide sequence ID" value="NZ_CP121196.1"/>
</dbReference>
<evidence type="ECO:0000256" key="4">
    <source>
        <dbReference type="ARBA" id="ARBA00023004"/>
    </source>
</evidence>
<evidence type="ECO:0000256" key="5">
    <source>
        <dbReference type="RuleBase" id="RU364112"/>
    </source>
</evidence>
<dbReference type="Pfam" id="PF03918">
    <property type="entry name" value="CcmH"/>
    <property type="match status" value="1"/>
</dbReference>
<keyword evidence="3 5" id="KW-0479">Metal-binding</keyword>
<comment type="function">
    <text evidence="5">Possible subunit of a heme lyase.</text>
</comment>